<dbReference type="Proteomes" id="UP000238430">
    <property type="component" value="Unassembled WGS sequence"/>
</dbReference>
<evidence type="ECO:0008006" key="3">
    <source>
        <dbReference type="Google" id="ProtNLM"/>
    </source>
</evidence>
<dbReference type="OrthoDB" id="1114455at2"/>
<dbReference type="EMBL" id="PXOT01000022">
    <property type="protein sequence ID" value="PSG91195.1"/>
    <property type="molecule type" value="Genomic_DNA"/>
</dbReference>
<dbReference type="NCBIfam" id="TIGR03519">
    <property type="entry name" value="T9SS_PorP_fam"/>
    <property type="match status" value="1"/>
</dbReference>
<proteinExistence type="predicted"/>
<comment type="caution">
    <text evidence="1">The sequence shown here is derived from an EMBL/GenBank/DDBJ whole genome shotgun (WGS) entry which is preliminary data.</text>
</comment>
<dbReference type="AlphaFoldDB" id="A0A2T1NFI1"/>
<dbReference type="RefSeq" id="WP_106678744.1">
    <property type="nucleotide sequence ID" value="NZ_JACHWV010000007.1"/>
</dbReference>
<keyword evidence="2" id="KW-1185">Reference proteome</keyword>
<dbReference type="Pfam" id="PF11751">
    <property type="entry name" value="PorP_SprF"/>
    <property type="match status" value="1"/>
</dbReference>
<gene>
    <name evidence="1" type="ORF">C7H61_06760</name>
</gene>
<dbReference type="PROSITE" id="PS51257">
    <property type="entry name" value="PROKAR_LIPOPROTEIN"/>
    <property type="match status" value="1"/>
</dbReference>
<reference evidence="1 2" key="1">
    <citation type="submission" date="2018-03" db="EMBL/GenBank/DDBJ databases">
        <title>Mesoflavibacter sp. HG37 and Mesoflavibacter sp. HG96 sp.nov., two marine bacteria isolated from seawater of Western Pacific Ocean.</title>
        <authorList>
            <person name="Cheng H."/>
            <person name="Wu Y.-H."/>
            <person name="Guo L.-L."/>
            <person name="Xu X.-W."/>
        </authorList>
    </citation>
    <scope>NUCLEOTIDE SEQUENCE [LARGE SCALE GENOMIC DNA]</scope>
    <source>
        <strain evidence="1 2">KCTC 42117</strain>
    </source>
</reference>
<protein>
    <recommendedName>
        <fullName evidence="3">Type IX secretion system membrane protein PorP/SprF</fullName>
    </recommendedName>
</protein>
<name>A0A2T1NFI1_9FLAO</name>
<evidence type="ECO:0000313" key="2">
    <source>
        <dbReference type="Proteomes" id="UP000238430"/>
    </source>
</evidence>
<organism evidence="1 2">
    <name type="scientific">Mesoflavibacter zeaxanthinifaciens subsp. sabulilitoris</name>
    <dbReference type="NCBI Taxonomy" id="1520893"/>
    <lineage>
        <taxon>Bacteria</taxon>
        <taxon>Pseudomonadati</taxon>
        <taxon>Bacteroidota</taxon>
        <taxon>Flavobacteriia</taxon>
        <taxon>Flavobacteriales</taxon>
        <taxon>Flavobacteriaceae</taxon>
        <taxon>Mesoflavibacter</taxon>
    </lineage>
</organism>
<accession>A0A2T1NFI1</accession>
<sequence length="315" mass="35473">MKKLSKYGIIVLFFLGCLEITAQQLPQFTQYMFNTISINPAYAGSRETLSIVGLHRSQWVGLEGAPTTSTVSIHSPLKNEKIGLGATAINDELGYENFVYVNGAFSYTIQVSEKTKLALGLSAGFIHYSLDRAGFLDDQSVSQDPFFSNFTNRWNPNFGVGAYLHQNRWYLGLSAPRIINTNYNESALDPNVDYIALERVGYYFTGGYVFDLGENTKLKPSTVVKFTNGAPITFDLSAHLLFNETFWIGGSYRYNQDTSTIGGLADFQISPQMRIGYAYEHYITDLRPYTGGTHEILLMFEVFKPTKRVKSPRYF</sequence>
<evidence type="ECO:0000313" key="1">
    <source>
        <dbReference type="EMBL" id="PSG91195.1"/>
    </source>
</evidence>
<dbReference type="InterPro" id="IPR019861">
    <property type="entry name" value="PorP/SprF_Bacteroidetes"/>
</dbReference>